<accession>A0ABU2B2Y5</accession>
<evidence type="ECO:0000313" key="3">
    <source>
        <dbReference type="Proteomes" id="UP001183794"/>
    </source>
</evidence>
<keyword evidence="3" id="KW-1185">Reference proteome</keyword>
<keyword evidence="1" id="KW-0812">Transmembrane</keyword>
<evidence type="ECO:0000313" key="2">
    <source>
        <dbReference type="EMBL" id="MDR7347960.1"/>
    </source>
</evidence>
<proteinExistence type="predicted"/>
<reference evidence="2 3" key="1">
    <citation type="submission" date="2023-07" db="EMBL/GenBank/DDBJ databases">
        <title>Sequencing the genomes of 1000 actinobacteria strains.</title>
        <authorList>
            <person name="Klenk H.-P."/>
        </authorList>
    </citation>
    <scope>NUCLEOTIDE SEQUENCE [LARGE SCALE GENOMIC DNA]</scope>
    <source>
        <strain evidence="2 3">DSM 22966</strain>
    </source>
</reference>
<feature type="transmembrane region" description="Helical" evidence="1">
    <location>
        <begin position="12"/>
        <end position="31"/>
    </location>
</feature>
<evidence type="ECO:0000256" key="1">
    <source>
        <dbReference type="SAM" id="Phobius"/>
    </source>
</evidence>
<name>A0ABU2B2Y5_9MICC</name>
<dbReference type="Proteomes" id="UP001183794">
    <property type="component" value="Unassembled WGS sequence"/>
</dbReference>
<protein>
    <submittedName>
        <fullName evidence="2">Uncharacterized protein</fullName>
    </submittedName>
</protein>
<organism evidence="2 3">
    <name type="scientific">Enteractinococcus fodinae</name>
    <dbReference type="NCBI Taxonomy" id="684663"/>
    <lineage>
        <taxon>Bacteria</taxon>
        <taxon>Bacillati</taxon>
        <taxon>Actinomycetota</taxon>
        <taxon>Actinomycetes</taxon>
        <taxon>Micrococcales</taxon>
        <taxon>Micrococcaceae</taxon>
    </lineage>
</organism>
<gene>
    <name evidence="2" type="ORF">J2S62_002217</name>
</gene>
<dbReference type="EMBL" id="JAVDYJ010000001">
    <property type="protein sequence ID" value="MDR7347960.1"/>
    <property type="molecule type" value="Genomic_DNA"/>
</dbReference>
<sequence>MVLVTAQTVLSYITLGPWDVFVAEFILRALVAR</sequence>
<comment type="caution">
    <text evidence="2">The sequence shown here is derived from an EMBL/GenBank/DDBJ whole genome shotgun (WGS) entry which is preliminary data.</text>
</comment>
<keyword evidence="1" id="KW-1133">Transmembrane helix</keyword>
<keyword evidence="1" id="KW-0472">Membrane</keyword>